<dbReference type="FunFam" id="3.40.30.10:FF:000139">
    <property type="entry name" value="Protein disulfide-isomerase"/>
    <property type="match status" value="1"/>
</dbReference>
<evidence type="ECO:0000256" key="8">
    <source>
        <dbReference type="ARBA" id="ARBA00023157"/>
    </source>
</evidence>
<dbReference type="CDD" id="cd02995">
    <property type="entry name" value="PDI_a_PDI_a'_C"/>
    <property type="match status" value="1"/>
</dbReference>
<dbReference type="GeneID" id="2902574"/>
<keyword evidence="5 12" id="KW-0732">Signal</keyword>
<dbReference type="VEuPathDB" id="FungiDB:DEHA2E23628g"/>
<keyword evidence="10 11" id="KW-0676">Redox-active center</keyword>
<dbReference type="SUPFAM" id="SSF52833">
    <property type="entry name" value="Thioredoxin-like"/>
    <property type="match status" value="4"/>
</dbReference>
<evidence type="ECO:0000256" key="1">
    <source>
        <dbReference type="ARBA" id="ARBA00001182"/>
    </source>
</evidence>
<dbReference type="GO" id="GO:0005788">
    <property type="term" value="C:endoplasmic reticulum lumen"/>
    <property type="evidence" value="ECO:0007669"/>
    <property type="project" value="UniProtKB-SubCell"/>
</dbReference>
<evidence type="ECO:0000313" key="15">
    <source>
        <dbReference type="Proteomes" id="UP000000599"/>
    </source>
</evidence>
<dbReference type="PROSITE" id="PS51352">
    <property type="entry name" value="THIOREDOXIN_2"/>
    <property type="match status" value="2"/>
</dbReference>
<dbReference type="InterPro" id="IPR036249">
    <property type="entry name" value="Thioredoxin-like_sf"/>
</dbReference>
<dbReference type="KEGG" id="dha:DEHA2E23628g"/>
<dbReference type="CDD" id="cd02961">
    <property type="entry name" value="PDI_a_family"/>
    <property type="match status" value="1"/>
</dbReference>
<dbReference type="STRING" id="284592.Q6BN93"/>
<evidence type="ECO:0000259" key="13">
    <source>
        <dbReference type="PROSITE" id="PS51352"/>
    </source>
</evidence>
<comment type="catalytic activity">
    <reaction evidence="1">
        <text>Catalyzes the rearrangement of -S-S- bonds in proteins.</text>
        <dbReference type="EC" id="5.3.4.1"/>
    </reaction>
</comment>
<dbReference type="EMBL" id="CR382137">
    <property type="protein sequence ID" value="CAG88611.1"/>
    <property type="molecule type" value="Genomic_DNA"/>
</dbReference>
<evidence type="ECO:0000256" key="5">
    <source>
        <dbReference type="ARBA" id="ARBA00022729"/>
    </source>
</evidence>
<name>Q6BN93_DEBHA</name>
<keyword evidence="9" id="KW-0413">Isomerase</keyword>
<feature type="domain" description="Thioredoxin" evidence="13">
    <location>
        <begin position="12"/>
        <end position="200"/>
    </location>
</feature>
<keyword evidence="15" id="KW-1185">Reference proteome</keyword>
<dbReference type="GO" id="GO:0034976">
    <property type="term" value="P:response to endoplasmic reticulum stress"/>
    <property type="evidence" value="ECO:0007669"/>
    <property type="project" value="TreeGrafter"/>
</dbReference>
<comment type="subcellular location">
    <subcellularLocation>
        <location evidence="2">Endoplasmic reticulum lumen</location>
    </subcellularLocation>
</comment>
<dbReference type="PRINTS" id="PR00421">
    <property type="entry name" value="THIOREDOXIN"/>
</dbReference>
<evidence type="ECO:0000256" key="6">
    <source>
        <dbReference type="ARBA" id="ARBA00022737"/>
    </source>
</evidence>
<dbReference type="FunCoup" id="Q6BN93">
    <property type="interactions" value="808"/>
</dbReference>
<keyword evidence="6" id="KW-0677">Repeat</keyword>
<feature type="disulfide bond" description="Redox-active" evidence="11">
    <location>
        <begin position="66"/>
        <end position="69"/>
    </location>
</feature>
<dbReference type="RefSeq" id="XP_460327.1">
    <property type="nucleotide sequence ID" value="XM_460327.1"/>
</dbReference>
<evidence type="ECO:0000256" key="7">
    <source>
        <dbReference type="ARBA" id="ARBA00022824"/>
    </source>
</evidence>
<dbReference type="PANTHER" id="PTHR18929:SF132">
    <property type="entry name" value="PROTEIN DISULFIDE-ISOMERASE A3"/>
    <property type="match status" value="1"/>
</dbReference>
<evidence type="ECO:0000256" key="11">
    <source>
        <dbReference type="PIRSR" id="PIRSR605792-51"/>
    </source>
</evidence>
<dbReference type="eggNOG" id="KOG0190">
    <property type="taxonomic scope" value="Eukaryota"/>
</dbReference>
<sequence>MKFWKFSTQALASLLTAVSVVNASGPTDGEAAADPNSAVVQLTTSEFKSFMDANPLVLTEFFAPWCGYCKVLGPEFAQAADSLNESHPNIKLAQVDCTVEEELCMEHGIRGYPSLKIMRGSEAAPEDYDGPREAAGIADYMIKQSLPAVSSPVETEELTSLIDAQEKPYIIQVLPEGYNGDKDKANSDETFAEVANENRKDLTFISVENKDLVDSLKSKLPKASLNKVKSPKYLLVRPDSPEDITEFSATLDKESLTSFIKTEIVPYFGDINRDTFLMYMTSPLPLGYYFYNNEEERKVVEETFKKLGKEYRGKINFVGLDANVFGRHAEALNMNPEVVPLFAIQNLQENKKYGISQEENPKGPSTKTIEKFVKDFIKGKVDPIVKSEPLPTKEEIANQSVVKLVSHNHDDILKDTSKDILVKYYAPWCGHCKKLAPTWEELAGIFGSNKPDSKVVIADLDHTANDVNTPVEIAGYPTLVFYPANGKIDSKTGLREAVVYDKPRELDSLIEYIKEQGGHKIDGNQLRESKEAIVEEDEVNHDEL</sequence>
<reference evidence="14 15" key="1">
    <citation type="journal article" date="2004" name="Nature">
        <title>Genome evolution in yeasts.</title>
        <authorList>
            <consortium name="Genolevures"/>
            <person name="Dujon B."/>
            <person name="Sherman D."/>
            <person name="Fischer G."/>
            <person name="Durrens P."/>
            <person name="Casaregola S."/>
            <person name="Lafontaine I."/>
            <person name="de Montigny J."/>
            <person name="Marck C."/>
            <person name="Neuveglise C."/>
            <person name="Talla E."/>
            <person name="Goffard N."/>
            <person name="Frangeul L."/>
            <person name="Aigle M."/>
            <person name="Anthouard V."/>
            <person name="Babour A."/>
            <person name="Barbe V."/>
            <person name="Barnay S."/>
            <person name="Blanchin S."/>
            <person name="Beckerich J.M."/>
            <person name="Beyne E."/>
            <person name="Bleykasten C."/>
            <person name="Boisrame A."/>
            <person name="Boyer J."/>
            <person name="Cattolico L."/>
            <person name="Confanioleri F."/>
            <person name="de Daruvar A."/>
            <person name="Despons L."/>
            <person name="Fabre E."/>
            <person name="Fairhead C."/>
            <person name="Ferry-Dumazet H."/>
            <person name="Groppi A."/>
            <person name="Hantraye F."/>
            <person name="Hennequin C."/>
            <person name="Jauniaux N."/>
            <person name="Joyet P."/>
            <person name="Kachouri R."/>
            <person name="Kerrest A."/>
            <person name="Koszul R."/>
            <person name="Lemaire M."/>
            <person name="Lesur I."/>
            <person name="Ma L."/>
            <person name="Muller H."/>
            <person name="Nicaud J.M."/>
            <person name="Nikolski M."/>
            <person name="Oztas S."/>
            <person name="Ozier-Kalogeropoulos O."/>
            <person name="Pellenz S."/>
            <person name="Potier S."/>
            <person name="Richard G.F."/>
            <person name="Straub M.L."/>
            <person name="Suleau A."/>
            <person name="Swennene D."/>
            <person name="Tekaia F."/>
            <person name="Wesolowski-Louvel M."/>
            <person name="Westhof E."/>
            <person name="Wirth B."/>
            <person name="Zeniou-Meyer M."/>
            <person name="Zivanovic I."/>
            <person name="Bolotin-Fukuhara M."/>
            <person name="Thierry A."/>
            <person name="Bouchier C."/>
            <person name="Caudron B."/>
            <person name="Scarpelli C."/>
            <person name="Gaillardin C."/>
            <person name="Weissenbach J."/>
            <person name="Wincker P."/>
            <person name="Souciet J.L."/>
        </authorList>
    </citation>
    <scope>NUCLEOTIDE SEQUENCE [LARGE SCALE GENOMIC DNA]</scope>
    <source>
        <strain evidence="15">ATCC 36239 / CBS 767 / BCRC 21394 / JCM 1990 / NBRC 0083 / IGC 2968</strain>
    </source>
</reference>
<dbReference type="GO" id="GO:0003756">
    <property type="term" value="F:protein disulfide isomerase activity"/>
    <property type="evidence" value="ECO:0007669"/>
    <property type="project" value="UniProtKB-EC"/>
</dbReference>
<evidence type="ECO:0000256" key="9">
    <source>
        <dbReference type="ARBA" id="ARBA00023235"/>
    </source>
</evidence>
<accession>Q6BN93</accession>
<dbReference type="Pfam" id="PF13848">
    <property type="entry name" value="Thioredoxin_6"/>
    <property type="match status" value="1"/>
</dbReference>
<evidence type="ECO:0000256" key="2">
    <source>
        <dbReference type="ARBA" id="ARBA00004319"/>
    </source>
</evidence>
<dbReference type="InParanoid" id="Q6BN93"/>
<dbReference type="CDD" id="cd02981">
    <property type="entry name" value="PDI_b_family"/>
    <property type="match status" value="1"/>
</dbReference>
<feature type="domain" description="Thioredoxin" evidence="13">
    <location>
        <begin position="390"/>
        <end position="518"/>
    </location>
</feature>
<organism evidence="14 15">
    <name type="scientific">Debaryomyces hansenii (strain ATCC 36239 / CBS 767 / BCRC 21394 / JCM 1990 / NBRC 0083 / IGC 2968)</name>
    <name type="common">Yeast</name>
    <name type="synonym">Torulaspora hansenii</name>
    <dbReference type="NCBI Taxonomy" id="284592"/>
    <lineage>
        <taxon>Eukaryota</taxon>
        <taxon>Fungi</taxon>
        <taxon>Dikarya</taxon>
        <taxon>Ascomycota</taxon>
        <taxon>Saccharomycotina</taxon>
        <taxon>Pichiomycetes</taxon>
        <taxon>Debaryomycetaceae</taxon>
        <taxon>Debaryomyces</taxon>
    </lineage>
</organism>
<feature type="signal peptide" evidence="12">
    <location>
        <begin position="1"/>
        <end position="23"/>
    </location>
</feature>
<dbReference type="NCBIfam" id="TIGR01130">
    <property type="entry name" value="ER_PDI_fam"/>
    <property type="match status" value="1"/>
</dbReference>
<dbReference type="Pfam" id="PF00085">
    <property type="entry name" value="Thioredoxin"/>
    <property type="match status" value="2"/>
</dbReference>
<dbReference type="PROSITE" id="PS00194">
    <property type="entry name" value="THIOREDOXIN_1"/>
    <property type="match status" value="2"/>
</dbReference>
<feature type="chain" id="PRO_5004271082" description="protein disulfide-isomerase" evidence="12">
    <location>
        <begin position="24"/>
        <end position="544"/>
    </location>
</feature>
<feature type="disulfide bond" description="Redox-active" evidence="11">
    <location>
        <begin position="429"/>
        <end position="432"/>
    </location>
</feature>
<dbReference type="OMA" id="FFGMKKD"/>
<evidence type="ECO:0000256" key="12">
    <source>
        <dbReference type="SAM" id="SignalP"/>
    </source>
</evidence>
<dbReference type="OrthoDB" id="427280at2759"/>
<evidence type="ECO:0000256" key="3">
    <source>
        <dbReference type="ARBA" id="ARBA00006347"/>
    </source>
</evidence>
<dbReference type="PANTHER" id="PTHR18929">
    <property type="entry name" value="PROTEIN DISULFIDE ISOMERASE"/>
    <property type="match status" value="1"/>
</dbReference>
<keyword evidence="8 11" id="KW-1015">Disulfide bond</keyword>
<dbReference type="Gene3D" id="3.40.30.10">
    <property type="entry name" value="Glutaredoxin"/>
    <property type="match status" value="4"/>
</dbReference>
<proteinExistence type="inferred from homology"/>
<dbReference type="EC" id="5.3.4.1" evidence="4"/>
<dbReference type="InterPro" id="IPR017937">
    <property type="entry name" value="Thioredoxin_CS"/>
</dbReference>
<evidence type="ECO:0000256" key="4">
    <source>
        <dbReference type="ARBA" id="ARBA00012723"/>
    </source>
</evidence>
<protein>
    <recommendedName>
        <fullName evidence="4">protein disulfide-isomerase</fullName>
        <ecNumber evidence="4">5.3.4.1</ecNumber>
    </recommendedName>
</protein>
<gene>
    <name evidence="14" type="ordered locus">DEHA2E23628g</name>
</gene>
<dbReference type="GO" id="GO:0006457">
    <property type="term" value="P:protein folding"/>
    <property type="evidence" value="ECO:0007669"/>
    <property type="project" value="TreeGrafter"/>
</dbReference>
<dbReference type="CDD" id="cd02982">
    <property type="entry name" value="PDI_b'_family"/>
    <property type="match status" value="1"/>
</dbReference>
<evidence type="ECO:0000313" key="14">
    <source>
        <dbReference type="EMBL" id="CAG88611.1"/>
    </source>
</evidence>
<comment type="similarity">
    <text evidence="3">Belongs to the protein disulfide isomerase family.</text>
</comment>
<dbReference type="Proteomes" id="UP000000599">
    <property type="component" value="Chromosome E"/>
</dbReference>
<dbReference type="InterPro" id="IPR005792">
    <property type="entry name" value="Prot_disulphide_isomerase"/>
</dbReference>
<evidence type="ECO:0000256" key="10">
    <source>
        <dbReference type="ARBA" id="ARBA00023284"/>
    </source>
</evidence>
<dbReference type="FunFam" id="3.40.30.10:FF:000017">
    <property type="entry name" value="Protein disulfide-isomerase A4"/>
    <property type="match status" value="1"/>
</dbReference>
<dbReference type="HOGENOM" id="CLU_025879_5_0_1"/>
<keyword evidence="7" id="KW-0256">Endoplasmic reticulum</keyword>
<dbReference type="AlphaFoldDB" id="Q6BN93"/>
<dbReference type="InterPro" id="IPR013766">
    <property type="entry name" value="Thioredoxin_domain"/>
</dbReference>